<feature type="compositionally biased region" description="Acidic residues" evidence="2">
    <location>
        <begin position="97"/>
        <end position="110"/>
    </location>
</feature>
<feature type="compositionally biased region" description="Basic and acidic residues" evidence="2">
    <location>
        <begin position="121"/>
        <end position="144"/>
    </location>
</feature>
<organism evidence="4 5">
    <name type="scientific">Tanacetum coccineum</name>
    <dbReference type="NCBI Taxonomy" id="301880"/>
    <lineage>
        <taxon>Eukaryota</taxon>
        <taxon>Viridiplantae</taxon>
        <taxon>Streptophyta</taxon>
        <taxon>Embryophyta</taxon>
        <taxon>Tracheophyta</taxon>
        <taxon>Spermatophyta</taxon>
        <taxon>Magnoliopsida</taxon>
        <taxon>eudicotyledons</taxon>
        <taxon>Gunneridae</taxon>
        <taxon>Pentapetalae</taxon>
        <taxon>asterids</taxon>
        <taxon>campanulids</taxon>
        <taxon>Asterales</taxon>
        <taxon>Asteraceae</taxon>
        <taxon>Asteroideae</taxon>
        <taxon>Anthemideae</taxon>
        <taxon>Anthemidinae</taxon>
        <taxon>Tanacetum</taxon>
    </lineage>
</organism>
<protein>
    <submittedName>
        <fullName evidence="4">Ribonuclease H-like domain-containing protein</fullName>
    </submittedName>
</protein>
<evidence type="ECO:0000256" key="2">
    <source>
        <dbReference type="SAM" id="MobiDB-lite"/>
    </source>
</evidence>
<feature type="domain" description="CCHC-type" evidence="3">
    <location>
        <begin position="182"/>
        <end position="195"/>
    </location>
</feature>
<accession>A0ABQ5D9N5</accession>
<name>A0ABQ5D9N5_9ASTR</name>
<feature type="region of interest" description="Disordered" evidence="2">
    <location>
        <begin position="77"/>
        <end position="164"/>
    </location>
</feature>
<evidence type="ECO:0000313" key="5">
    <source>
        <dbReference type="Proteomes" id="UP001151760"/>
    </source>
</evidence>
<reference evidence="4" key="2">
    <citation type="submission" date="2022-01" db="EMBL/GenBank/DDBJ databases">
        <authorList>
            <person name="Yamashiro T."/>
            <person name="Shiraishi A."/>
            <person name="Satake H."/>
            <person name="Nakayama K."/>
        </authorList>
    </citation>
    <scope>NUCLEOTIDE SEQUENCE</scope>
</reference>
<evidence type="ECO:0000259" key="3">
    <source>
        <dbReference type="PROSITE" id="PS50158"/>
    </source>
</evidence>
<evidence type="ECO:0000256" key="1">
    <source>
        <dbReference type="PROSITE-ProRule" id="PRU00047"/>
    </source>
</evidence>
<keyword evidence="1" id="KW-0862">Zinc</keyword>
<dbReference type="PROSITE" id="PS50158">
    <property type="entry name" value="ZF_CCHC"/>
    <property type="match status" value="1"/>
</dbReference>
<dbReference type="Proteomes" id="UP001151760">
    <property type="component" value="Unassembled WGS sequence"/>
</dbReference>
<keyword evidence="5" id="KW-1185">Reference proteome</keyword>
<evidence type="ECO:0000313" key="4">
    <source>
        <dbReference type="EMBL" id="GJT35667.1"/>
    </source>
</evidence>
<dbReference type="InterPro" id="IPR001878">
    <property type="entry name" value="Znf_CCHC"/>
</dbReference>
<reference evidence="4" key="1">
    <citation type="journal article" date="2022" name="Int. J. Mol. Sci.">
        <title>Draft Genome of Tanacetum Coccineum: Genomic Comparison of Closely Related Tanacetum-Family Plants.</title>
        <authorList>
            <person name="Yamashiro T."/>
            <person name="Shiraishi A."/>
            <person name="Nakayama K."/>
            <person name="Satake H."/>
        </authorList>
    </citation>
    <scope>NUCLEOTIDE SEQUENCE</scope>
</reference>
<keyword evidence="1" id="KW-0863">Zinc-finger</keyword>
<proteinExistence type="predicted"/>
<feature type="compositionally biased region" description="Polar residues" evidence="2">
    <location>
        <begin position="151"/>
        <end position="164"/>
    </location>
</feature>
<comment type="caution">
    <text evidence="4">The sequence shown here is derived from an EMBL/GenBank/DDBJ whole genome shotgun (WGS) entry which is preliminary data.</text>
</comment>
<sequence length="324" mass="37087">MAVLFYEELAKHIVNQGHILDLFASALDQMNDKYKTGEGYHAVPPPYTRNFMPSKPDLVLGDENEYVFSESVTSVPSVATSEVKTSESKPKSVSEPLIEDWISDSEDENETNQRKPSFAKVEFDKSNEHVRSPRESIKKVENNKQAKYPRKNSQSPRGNKRNWNNLMTRKLGSNFEFINKACYVCGSFNHLIKDCDFYEKKMMEKPVWNNAKRVNNQNSQRMSHPHPKGNFVPKAVLMKFGLKTLNTDRQNSSRAAVSVNTARPINTTYPRPTVNCAKPASNVFNRAHSHNKRPFNKSTTNKNNNFNEKVNTVREMLLLLGQKQ</sequence>
<keyword evidence="1" id="KW-0479">Metal-binding</keyword>
<gene>
    <name evidence="4" type="ORF">Tco_0926086</name>
</gene>
<dbReference type="EMBL" id="BQNB010015069">
    <property type="protein sequence ID" value="GJT35667.1"/>
    <property type="molecule type" value="Genomic_DNA"/>
</dbReference>